<keyword evidence="1" id="KW-0732">Signal</keyword>
<accession>A0A1Y5EFQ4</accession>
<dbReference type="AlphaFoldDB" id="A0A1Y5EFQ4"/>
<evidence type="ECO:0000313" key="3">
    <source>
        <dbReference type="Proteomes" id="UP000243053"/>
    </source>
</evidence>
<dbReference type="EMBL" id="MAAF01000050">
    <property type="protein sequence ID" value="OUR81230.1"/>
    <property type="molecule type" value="Genomic_DNA"/>
</dbReference>
<reference evidence="3" key="1">
    <citation type="journal article" date="2017" name="Proc. Natl. Acad. Sci. U.S.A.">
        <title>Simulation of Deepwater Horizon oil plume reveals substrate specialization within a complex community of hydrocarbon degraders.</title>
        <authorList>
            <person name="Hu P."/>
            <person name="Dubinsky E.A."/>
            <person name="Probst A.J."/>
            <person name="Wang J."/>
            <person name="Sieber C.M.K."/>
            <person name="Tom L.M."/>
            <person name="Gardinali P."/>
            <person name="Banfield J.F."/>
            <person name="Atlas R.M."/>
            <person name="Andersen G.L."/>
        </authorList>
    </citation>
    <scope>NUCLEOTIDE SEQUENCE [LARGE SCALE GENOMIC DNA]</scope>
</reference>
<dbReference type="Proteomes" id="UP000243053">
    <property type="component" value="Unassembled WGS sequence"/>
</dbReference>
<organism evidence="2 3">
    <name type="scientific">Colwellia psychrerythraea</name>
    <name type="common">Vibrio psychroerythus</name>
    <dbReference type="NCBI Taxonomy" id="28229"/>
    <lineage>
        <taxon>Bacteria</taxon>
        <taxon>Pseudomonadati</taxon>
        <taxon>Pseudomonadota</taxon>
        <taxon>Gammaproteobacteria</taxon>
        <taxon>Alteromonadales</taxon>
        <taxon>Colwelliaceae</taxon>
        <taxon>Colwellia</taxon>
    </lineage>
</organism>
<evidence type="ECO:0008006" key="4">
    <source>
        <dbReference type="Google" id="ProtNLM"/>
    </source>
</evidence>
<gene>
    <name evidence="2" type="ORF">A9Q75_07970</name>
</gene>
<name>A0A1Y5EFQ4_COLPS</name>
<feature type="signal peptide" evidence="1">
    <location>
        <begin position="1"/>
        <end position="27"/>
    </location>
</feature>
<evidence type="ECO:0000313" key="2">
    <source>
        <dbReference type="EMBL" id="OUR81230.1"/>
    </source>
</evidence>
<sequence>MKIISLSRLTLLLFTIVAVTTSVSSTASECKILPKVLSAYYDFSQQKTNNIEEQKIQVTAAKKTQLFELHRYNNRVLQRDIGQGVNDIWSHNSNRLSLNRAFEQYQHSIEYQSNELRYQPKWQDIFQLVATPDLNEMQLVSQKNSGCQLEQHYVHKTKTSEYQLVWLPKLQLVKFFELKSATLTRQWSLTNYQGTVEQIASLFNEYSRYQSTDYADVGDNESTPFLAAMINQGFSATQNAHGIHTHHQAH</sequence>
<comment type="caution">
    <text evidence="2">The sequence shown here is derived from an EMBL/GenBank/DDBJ whole genome shotgun (WGS) entry which is preliminary data.</text>
</comment>
<protein>
    <recommendedName>
        <fullName evidence="4">Lipoprotein</fullName>
    </recommendedName>
</protein>
<evidence type="ECO:0000256" key="1">
    <source>
        <dbReference type="SAM" id="SignalP"/>
    </source>
</evidence>
<feature type="chain" id="PRO_5012915469" description="Lipoprotein" evidence="1">
    <location>
        <begin position="28"/>
        <end position="250"/>
    </location>
</feature>
<proteinExistence type="predicted"/>